<organism evidence="1 2">
    <name type="scientific">Brassica rapa subsp. trilocularis</name>
    <dbReference type="NCBI Taxonomy" id="1813537"/>
    <lineage>
        <taxon>Eukaryota</taxon>
        <taxon>Viridiplantae</taxon>
        <taxon>Streptophyta</taxon>
        <taxon>Embryophyta</taxon>
        <taxon>Tracheophyta</taxon>
        <taxon>Spermatophyta</taxon>
        <taxon>Magnoliopsida</taxon>
        <taxon>eudicotyledons</taxon>
        <taxon>Gunneridae</taxon>
        <taxon>Pentapetalae</taxon>
        <taxon>rosids</taxon>
        <taxon>malvids</taxon>
        <taxon>Brassicales</taxon>
        <taxon>Brassicaceae</taxon>
        <taxon>Brassiceae</taxon>
        <taxon>Brassica</taxon>
    </lineage>
</organism>
<protein>
    <submittedName>
        <fullName evidence="1">Uncharacterized protein</fullName>
    </submittedName>
</protein>
<comment type="caution">
    <text evidence="1">The sequence shown here is derived from an EMBL/GenBank/DDBJ whole genome shotgun (WGS) entry which is preliminary data.</text>
</comment>
<dbReference type="Proteomes" id="UP000823674">
    <property type="component" value="Chromosome A01"/>
</dbReference>
<reference evidence="1 2" key="1">
    <citation type="submission" date="2021-03" db="EMBL/GenBank/DDBJ databases">
        <authorList>
            <person name="King G.J."/>
            <person name="Bancroft I."/>
            <person name="Baten A."/>
            <person name="Bloomfield J."/>
            <person name="Borpatragohain P."/>
            <person name="He Z."/>
            <person name="Irish N."/>
            <person name="Irwin J."/>
            <person name="Liu K."/>
            <person name="Mauleon R.P."/>
            <person name="Moore J."/>
            <person name="Morris R."/>
            <person name="Ostergaard L."/>
            <person name="Wang B."/>
            <person name="Wells R."/>
        </authorList>
    </citation>
    <scope>NUCLEOTIDE SEQUENCE [LARGE SCALE GENOMIC DNA]</scope>
    <source>
        <strain evidence="1">R-o-18</strain>
        <tissue evidence="1">Leaf</tissue>
    </source>
</reference>
<proteinExistence type="predicted"/>
<sequence>MHFMLENFPRNLEEVFQSLLPKVVQILDIFFRSKSDFENFSEDSWKTPERLLGKSSNVFYARRLSAKSSGSLPKSFAQGVTEE</sequence>
<accession>A0ABQ7NUE5</accession>
<dbReference type="EMBL" id="JADBGQ010000001">
    <property type="protein sequence ID" value="KAG5414481.1"/>
    <property type="molecule type" value="Genomic_DNA"/>
</dbReference>
<keyword evidence="2" id="KW-1185">Reference proteome</keyword>
<name>A0ABQ7NUE5_BRACM</name>
<gene>
    <name evidence="1" type="primary">A01p024650.1_BraROA</name>
    <name evidence="1" type="ORF">IGI04_002048</name>
</gene>
<evidence type="ECO:0000313" key="2">
    <source>
        <dbReference type="Proteomes" id="UP000823674"/>
    </source>
</evidence>
<evidence type="ECO:0000313" key="1">
    <source>
        <dbReference type="EMBL" id="KAG5414481.1"/>
    </source>
</evidence>